<dbReference type="CDD" id="cd06581">
    <property type="entry name" value="TM_PBP1_LivM_like"/>
    <property type="match status" value="1"/>
</dbReference>
<evidence type="ECO:0000313" key="7">
    <source>
        <dbReference type="EMBL" id="MFC7418413.1"/>
    </source>
</evidence>
<feature type="transmembrane region" description="Helical" evidence="6">
    <location>
        <begin position="237"/>
        <end position="258"/>
    </location>
</feature>
<dbReference type="Pfam" id="PF02653">
    <property type="entry name" value="BPD_transp_2"/>
    <property type="match status" value="1"/>
</dbReference>
<comment type="caution">
    <text evidence="7">The sequence shown here is derived from an EMBL/GenBank/DDBJ whole genome shotgun (WGS) entry which is preliminary data.</text>
</comment>
<proteinExistence type="predicted"/>
<feature type="transmembrane region" description="Helical" evidence="6">
    <location>
        <begin position="131"/>
        <end position="152"/>
    </location>
</feature>
<dbReference type="PANTHER" id="PTHR30482:SF10">
    <property type="entry name" value="HIGH-AFFINITY BRANCHED-CHAIN AMINO ACID TRANSPORT PROTEIN BRAE"/>
    <property type="match status" value="1"/>
</dbReference>
<evidence type="ECO:0000256" key="1">
    <source>
        <dbReference type="ARBA" id="ARBA00004651"/>
    </source>
</evidence>
<evidence type="ECO:0000256" key="3">
    <source>
        <dbReference type="ARBA" id="ARBA00022692"/>
    </source>
</evidence>
<feature type="transmembrane region" description="Helical" evidence="6">
    <location>
        <begin position="270"/>
        <end position="293"/>
    </location>
</feature>
<evidence type="ECO:0000256" key="2">
    <source>
        <dbReference type="ARBA" id="ARBA00022475"/>
    </source>
</evidence>
<keyword evidence="5 6" id="KW-0472">Membrane</keyword>
<gene>
    <name evidence="7" type="ORF">ACFQNF_00780</name>
</gene>
<dbReference type="RefSeq" id="WP_380185386.1">
    <property type="nucleotide sequence ID" value="NZ_JBHTBQ010000001.1"/>
</dbReference>
<keyword evidence="2" id="KW-1003">Cell membrane</keyword>
<evidence type="ECO:0000313" key="8">
    <source>
        <dbReference type="Proteomes" id="UP001596473"/>
    </source>
</evidence>
<feature type="transmembrane region" description="Helical" evidence="6">
    <location>
        <begin position="52"/>
        <end position="72"/>
    </location>
</feature>
<comment type="subcellular location">
    <subcellularLocation>
        <location evidence="1">Cell membrane</location>
        <topology evidence="1">Multi-pass membrane protein</topology>
    </subcellularLocation>
</comment>
<evidence type="ECO:0000256" key="5">
    <source>
        <dbReference type="ARBA" id="ARBA00023136"/>
    </source>
</evidence>
<name>A0ABW2QRN2_9NEIS</name>
<feature type="transmembrane region" description="Helical" evidence="6">
    <location>
        <begin position="28"/>
        <end position="46"/>
    </location>
</feature>
<feature type="transmembrane region" description="Helical" evidence="6">
    <location>
        <begin position="185"/>
        <end position="202"/>
    </location>
</feature>
<keyword evidence="3 6" id="KW-0812">Transmembrane</keyword>
<evidence type="ECO:0000256" key="6">
    <source>
        <dbReference type="SAM" id="Phobius"/>
    </source>
</evidence>
<dbReference type="Proteomes" id="UP001596473">
    <property type="component" value="Unassembled WGS sequence"/>
</dbReference>
<dbReference type="InterPro" id="IPR043428">
    <property type="entry name" value="LivM-like"/>
</dbReference>
<feature type="transmembrane region" description="Helical" evidence="6">
    <location>
        <begin position="305"/>
        <end position="323"/>
    </location>
</feature>
<keyword evidence="4 6" id="KW-1133">Transmembrane helix</keyword>
<sequence>MKRLHTTDPSDNSAMTRPFTVNPEQDHLLLRIVVVLALLLIGLPLIANAYWVKILTSAFICAIAASGVGLLYRQLGLVCLSQYALMGVGGWITLRIYHAWAWPFEACILAAAMGGSVVGMLAGLPALRLRGIYLALATLMMAGAFQIFIAAINFPDGGPGLSGRAIDGVRLIMSRPAWAESDVAFLRYVIACLALALCLIEVHRRSKVGRTWALIRKGDTTALSAGVNIMFYQTWAFGLSGLLAGSAGGLLASAIGRLDGRAFTASESILMFALTIVAGVYNWFGALIAGLLLRAFPALLSDLGVSAYVAMMFFGVALLHALITAPRGIAGQIASTTAAIRHYFRQRKI</sequence>
<reference evidence="8" key="1">
    <citation type="journal article" date="2019" name="Int. J. Syst. Evol. Microbiol.">
        <title>The Global Catalogue of Microorganisms (GCM) 10K type strain sequencing project: providing services to taxonomists for standard genome sequencing and annotation.</title>
        <authorList>
            <consortium name="The Broad Institute Genomics Platform"/>
            <consortium name="The Broad Institute Genome Sequencing Center for Infectious Disease"/>
            <person name="Wu L."/>
            <person name="Ma J."/>
        </authorList>
    </citation>
    <scope>NUCLEOTIDE SEQUENCE [LARGE SCALE GENOMIC DNA]</scope>
    <source>
        <strain evidence="8">CCUG 62945</strain>
    </source>
</reference>
<accession>A0ABW2QRN2</accession>
<feature type="transmembrane region" description="Helical" evidence="6">
    <location>
        <begin position="100"/>
        <end position="124"/>
    </location>
</feature>
<keyword evidence="8" id="KW-1185">Reference proteome</keyword>
<dbReference type="PANTHER" id="PTHR30482">
    <property type="entry name" value="HIGH-AFFINITY BRANCHED-CHAIN AMINO ACID TRANSPORT SYSTEM PERMEASE"/>
    <property type="match status" value="1"/>
</dbReference>
<dbReference type="InterPro" id="IPR001851">
    <property type="entry name" value="ABC_transp_permease"/>
</dbReference>
<dbReference type="EMBL" id="JBHTBQ010000001">
    <property type="protein sequence ID" value="MFC7418413.1"/>
    <property type="molecule type" value="Genomic_DNA"/>
</dbReference>
<organism evidence="7 8">
    <name type="scientific">Iodobacter arcticus</name>
    <dbReference type="NCBI Taxonomy" id="590593"/>
    <lineage>
        <taxon>Bacteria</taxon>
        <taxon>Pseudomonadati</taxon>
        <taxon>Pseudomonadota</taxon>
        <taxon>Betaproteobacteria</taxon>
        <taxon>Neisseriales</taxon>
        <taxon>Chitinibacteraceae</taxon>
        <taxon>Iodobacter</taxon>
    </lineage>
</organism>
<evidence type="ECO:0000256" key="4">
    <source>
        <dbReference type="ARBA" id="ARBA00022989"/>
    </source>
</evidence>
<protein>
    <submittedName>
        <fullName evidence="7">Branched-chain amino acid ABC transporter permease</fullName>
    </submittedName>
</protein>
<feature type="transmembrane region" description="Helical" evidence="6">
    <location>
        <begin position="77"/>
        <end position="94"/>
    </location>
</feature>